<organism evidence="2 3">
    <name type="scientific">Calothrix parasitica NIES-267</name>
    <dbReference type="NCBI Taxonomy" id="1973488"/>
    <lineage>
        <taxon>Bacteria</taxon>
        <taxon>Bacillati</taxon>
        <taxon>Cyanobacteriota</taxon>
        <taxon>Cyanophyceae</taxon>
        <taxon>Nostocales</taxon>
        <taxon>Calotrichaceae</taxon>
        <taxon>Calothrix</taxon>
    </lineage>
</organism>
<keyword evidence="1" id="KW-0378">Hydrolase</keyword>
<dbReference type="PANTHER" id="PTHR45648">
    <property type="entry name" value="GDSL LIPASE/ACYLHYDROLASE FAMILY PROTEIN (AFU_ORTHOLOGUE AFUA_4G14700)"/>
    <property type="match status" value="1"/>
</dbReference>
<dbReference type="Gene3D" id="3.40.50.1110">
    <property type="entry name" value="SGNH hydrolase"/>
    <property type="match status" value="1"/>
</dbReference>
<accession>A0A1Z4M108</accession>
<dbReference type="Pfam" id="PF00657">
    <property type="entry name" value="Lipase_GDSL"/>
    <property type="match status" value="1"/>
</dbReference>
<evidence type="ECO:0000256" key="1">
    <source>
        <dbReference type="ARBA" id="ARBA00022801"/>
    </source>
</evidence>
<dbReference type="AlphaFoldDB" id="A0A1Z4M108"/>
<reference evidence="2 3" key="1">
    <citation type="submission" date="2017-06" db="EMBL/GenBank/DDBJ databases">
        <title>Genome sequencing of cyanobaciteial culture collection at National Institute for Environmental Studies (NIES).</title>
        <authorList>
            <person name="Hirose Y."/>
            <person name="Shimura Y."/>
            <person name="Fujisawa T."/>
            <person name="Nakamura Y."/>
            <person name="Kawachi M."/>
        </authorList>
    </citation>
    <scope>NUCLEOTIDE SEQUENCE [LARGE SCALE GENOMIC DNA]</scope>
    <source>
        <strain evidence="2 3">NIES-267</strain>
    </source>
</reference>
<dbReference type="CDD" id="cd01846">
    <property type="entry name" value="fatty_acyltransferase_like"/>
    <property type="match status" value="1"/>
</dbReference>
<keyword evidence="3" id="KW-1185">Reference proteome</keyword>
<evidence type="ECO:0000313" key="2">
    <source>
        <dbReference type="EMBL" id="BAY87146.1"/>
    </source>
</evidence>
<evidence type="ECO:0000313" key="3">
    <source>
        <dbReference type="Proteomes" id="UP000218418"/>
    </source>
</evidence>
<name>A0A1Z4M108_9CYAN</name>
<dbReference type="SUPFAM" id="SSF52266">
    <property type="entry name" value="SGNH hydrolase"/>
    <property type="match status" value="1"/>
</dbReference>
<proteinExistence type="predicted"/>
<protein>
    <submittedName>
        <fullName evidence="2">Outer membrane autotransporter barrel domain protein</fullName>
    </submittedName>
</protein>
<dbReference type="InterPro" id="IPR051058">
    <property type="entry name" value="GDSL_Est/Lipase"/>
</dbReference>
<dbReference type="Proteomes" id="UP000218418">
    <property type="component" value="Chromosome"/>
</dbReference>
<gene>
    <name evidence="2" type="ORF">NIES267_66640</name>
</gene>
<dbReference type="GO" id="GO:0016788">
    <property type="term" value="F:hydrolase activity, acting on ester bonds"/>
    <property type="evidence" value="ECO:0007669"/>
    <property type="project" value="InterPro"/>
</dbReference>
<dbReference type="OrthoDB" id="5292073at2"/>
<dbReference type="PANTHER" id="PTHR45648:SF22">
    <property type="entry name" value="GDSL LIPASE_ACYLHYDROLASE FAMILY PROTEIN (AFU_ORTHOLOGUE AFUA_4G14700)"/>
    <property type="match status" value="1"/>
</dbReference>
<sequence>MFEPKFTLKSDSFFNLFFNIQLPKVTQPKFDRLYVFGDSLSDNGNELIGLNYIQENLNSDIEIDTPSPPYFPGRESNGFIWTDYLAQKLDFDLTPVLEFARKQPVTENSNDGYEIIPSFRGKTAAQSTNFAVSGARLVNDDVDPGDLISPSVSTQVDWFLEDLKVKQMKASENGLYVIQGGANDYLSGELSEPTEAVAVVEYAITDLYDAGGRYFLVPNLPDLANTPIGRSFSDEESAFLTDVSNRHNDLLETTLRKLERDLPDIEIESLDFRALSLDIANDPEAFGLTNGTDAYLVGEAPDFSTAGGNPNDYFFFDYIHPTTKGQELLADVAMEAIHDLGMGTEEPDSIGDIFNNDIFNNILGNLNSCNYTQFEFSGISRELFM</sequence>
<dbReference type="InterPro" id="IPR001087">
    <property type="entry name" value="GDSL"/>
</dbReference>
<dbReference type="EMBL" id="AP018227">
    <property type="protein sequence ID" value="BAY87146.1"/>
    <property type="molecule type" value="Genomic_DNA"/>
</dbReference>
<dbReference type="InterPro" id="IPR036514">
    <property type="entry name" value="SGNH_hydro_sf"/>
</dbReference>